<feature type="non-terminal residue" evidence="1">
    <location>
        <position position="54"/>
    </location>
</feature>
<dbReference type="AlphaFoldDB" id="A0AAD5XRJ4"/>
<comment type="caution">
    <text evidence="1">The sequence shown here is derived from an EMBL/GenBank/DDBJ whole genome shotgun (WGS) entry which is preliminary data.</text>
</comment>
<evidence type="ECO:0000313" key="1">
    <source>
        <dbReference type="EMBL" id="KAJ3200554.1"/>
    </source>
</evidence>
<sequence>SNIRLVKYINFPKNTSAEELAWRKEEEMLQLKHHNFWKSNNINFQNSLEQFEND</sequence>
<dbReference type="Pfam" id="PF10231">
    <property type="entry name" value="COA8"/>
    <property type="match status" value="1"/>
</dbReference>
<reference evidence="1" key="1">
    <citation type="submission" date="2020-05" db="EMBL/GenBank/DDBJ databases">
        <title>Phylogenomic resolution of chytrid fungi.</title>
        <authorList>
            <person name="Stajich J.E."/>
            <person name="Amses K."/>
            <person name="Simmons R."/>
            <person name="Seto K."/>
            <person name="Myers J."/>
            <person name="Bonds A."/>
            <person name="Quandt C.A."/>
            <person name="Barry K."/>
            <person name="Liu P."/>
            <person name="Grigoriev I."/>
            <person name="Longcore J.E."/>
            <person name="James T.Y."/>
        </authorList>
    </citation>
    <scope>NUCLEOTIDE SEQUENCE</scope>
    <source>
        <strain evidence="1">JEL0476</strain>
    </source>
</reference>
<dbReference type="Proteomes" id="UP001211065">
    <property type="component" value="Unassembled WGS sequence"/>
</dbReference>
<protein>
    <submittedName>
        <fullName evidence="1">Uncharacterized protein</fullName>
    </submittedName>
</protein>
<organism evidence="1 2">
    <name type="scientific">Clydaea vesicula</name>
    <dbReference type="NCBI Taxonomy" id="447962"/>
    <lineage>
        <taxon>Eukaryota</taxon>
        <taxon>Fungi</taxon>
        <taxon>Fungi incertae sedis</taxon>
        <taxon>Chytridiomycota</taxon>
        <taxon>Chytridiomycota incertae sedis</taxon>
        <taxon>Chytridiomycetes</taxon>
        <taxon>Lobulomycetales</taxon>
        <taxon>Lobulomycetaceae</taxon>
        <taxon>Clydaea</taxon>
    </lineage>
</organism>
<evidence type="ECO:0000313" key="2">
    <source>
        <dbReference type="Proteomes" id="UP001211065"/>
    </source>
</evidence>
<proteinExistence type="predicted"/>
<keyword evidence="2" id="KW-1185">Reference proteome</keyword>
<gene>
    <name evidence="1" type="ORF">HK099_002608</name>
</gene>
<name>A0AAD5XRJ4_9FUNG</name>
<dbReference type="GO" id="GO:0097193">
    <property type="term" value="P:intrinsic apoptotic signaling pathway"/>
    <property type="evidence" value="ECO:0007669"/>
    <property type="project" value="InterPro"/>
</dbReference>
<dbReference type="InterPro" id="IPR018796">
    <property type="entry name" value="COA8"/>
</dbReference>
<feature type="non-terminal residue" evidence="1">
    <location>
        <position position="1"/>
    </location>
</feature>
<accession>A0AAD5XRJ4</accession>
<dbReference type="EMBL" id="JADGJW010001880">
    <property type="protein sequence ID" value="KAJ3200554.1"/>
    <property type="molecule type" value="Genomic_DNA"/>
</dbReference>